<organism evidence="3 4">
    <name type="scientific">Umbelopsis ramanniana AG</name>
    <dbReference type="NCBI Taxonomy" id="1314678"/>
    <lineage>
        <taxon>Eukaryota</taxon>
        <taxon>Fungi</taxon>
        <taxon>Fungi incertae sedis</taxon>
        <taxon>Mucoromycota</taxon>
        <taxon>Mucoromycotina</taxon>
        <taxon>Umbelopsidomycetes</taxon>
        <taxon>Umbelopsidales</taxon>
        <taxon>Umbelopsidaceae</taxon>
        <taxon>Umbelopsis</taxon>
    </lineage>
</organism>
<dbReference type="GeneID" id="75914034"/>
<proteinExistence type="predicted"/>
<evidence type="ECO:0000313" key="3">
    <source>
        <dbReference type="EMBL" id="KAI8580018.1"/>
    </source>
</evidence>
<name>A0AAD5E9S2_UMBRA</name>
<gene>
    <name evidence="3" type="ORF">K450DRAFT_238967</name>
</gene>
<evidence type="ECO:0000256" key="2">
    <source>
        <dbReference type="SAM" id="Phobius"/>
    </source>
</evidence>
<sequence>MDKPDEYTKADEANKSFNGNDPVYSSAQVYDTAPANNQRSFRQTISSKLLLFSVVIVILTFAITFLPTYFVMNSKINDSQQSQSLANNQGISTTNNATCNANTTTPFPFSYSSVGPVYTPNTQNCSGINDFWDIGNCKQVTDVNWSFGLNVTTNYSVLKIYSDAYCLSAVTSLLFTSGCTSGQSILNLHPQGFKSMKVCYSLTNC</sequence>
<feature type="compositionally biased region" description="Basic and acidic residues" evidence="1">
    <location>
        <begin position="1"/>
        <end position="14"/>
    </location>
</feature>
<evidence type="ECO:0000256" key="1">
    <source>
        <dbReference type="SAM" id="MobiDB-lite"/>
    </source>
</evidence>
<reference evidence="3" key="2">
    <citation type="journal article" date="2022" name="Proc. Natl. Acad. Sci. U.S.A.">
        <title>Diploid-dominant life cycles characterize the early evolution of Fungi.</title>
        <authorList>
            <person name="Amses K.R."/>
            <person name="Simmons D.R."/>
            <person name="Longcore J.E."/>
            <person name="Mondo S.J."/>
            <person name="Seto K."/>
            <person name="Jeronimo G.H."/>
            <person name="Bonds A.E."/>
            <person name="Quandt C.A."/>
            <person name="Davis W.J."/>
            <person name="Chang Y."/>
            <person name="Federici B.A."/>
            <person name="Kuo A."/>
            <person name="LaButti K."/>
            <person name="Pangilinan J."/>
            <person name="Andreopoulos W."/>
            <person name="Tritt A."/>
            <person name="Riley R."/>
            <person name="Hundley H."/>
            <person name="Johnson J."/>
            <person name="Lipzen A."/>
            <person name="Barry K."/>
            <person name="Lang B.F."/>
            <person name="Cuomo C.A."/>
            <person name="Buchler N.E."/>
            <person name="Grigoriev I.V."/>
            <person name="Spatafora J.W."/>
            <person name="Stajich J.E."/>
            <person name="James T.Y."/>
        </authorList>
    </citation>
    <scope>NUCLEOTIDE SEQUENCE</scope>
    <source>
        <strain evidence="3">AG</strain>
    </source>
</reference>
<keyword evidence="2" id="KW-0472">Membrane</keyword>
<reference evidence="3" key="1">
    <citation type="submission" date="2021-06" db="EMBL/GenBank/DDBJ databases">
        <authorList>
            <consortium name="DOE Joint Genome Institute"/>
            <person name="Mondo S.J."/>
            <person name="Amses K.R."/>
            <person name="Simmons D.R."/>
            <person name="Longcore J.E."/>
            <person name="Seto K."/>
            <person name="Alves G.H."/>
            <person name="Bonds A.E."/>
            <person name="Quandt C.A."/>
            <person name="Davis W.J."/>
            <person name="Chang Y."/>
            <person name="Letcher P.M."/>
            <person name="Powell M.J."/>
            <person name="Kuo A."/>
            <person name="Labutti K."/>
            <person name="Pangilinan J."/>
            <person name="Andreopoulos W."/>
            <person name="Tritt A."/>
            <person name="Riley R."/>
            <person name="Hundley H."/>
            <person name="Johnson J."/>
            <person name="Lipzen A."/>
            <person name="Barry K."/>
            <person name="Berbee M.L."/>
            <person name="Buchler N.E."/>
            <person name="Grigoriev I.V."/>
            <person name="Spatafora J.W."/>
            <person name="Stajich J.E."/>
            <person name="James T.Y."/>
        </authorList>
    </citation>
    <scope>NUCLEOTIDE SEQUENCE</scope>
    <source>
        <strain evidence="3">AG</strain>
    </source>
</reference>
<protein>
    <submittedName>
        <fullName evidence="3">Uncharacterized protein</fullName>
    </submittedName>
</protein>
<feature type="transmembrane region" description="Helical" evidence="2">
    <location>
        <begin position="49"/>
        <end position="72"/>
    </location>
</feature>
<evidence type="ECO:0000313" key="4">
    <source>
        <dbReference type="Proteomes" id="UP001206595"/>
    </source>
</evidence>
<dbReference type="RefSeq" id="XP_051445022.1">
    <property type="nucleotide sequence ID" value="XM_051588689.1"/>
</dbReference>
<accession>A0AAD5E9S2</accession>
<keyword evidence="4" id="KW-1185">Reference proteome</keyword>
<dbReference type="Proteomes" id="UP001206595">
    <property type="component" value="Unassembled WGS sequence"/>
</dbReference>
<dbReference type="AlphaFoldDB" id="A0AAD5E9S2"/>
<feature type="region of interest" description="Disordered" evidence="1">
    <location>
        <begin position="1"/>
        <end position="20"/>
    </location>
</feature>
<keyword evidence="2" id="KW-1133">Transmembrane helix</keyword>
<keyword evidence="2" id="KW-0812">Transmembrane</keyword>
<comment type="caution">
    <text evidence="3">The sequence shown here is derived from an EMBL/GenBank/DDBJ whole genome shotgun (WGS) entry which is preliminary data.</text>
</comment>
<dbReference type="EMBL" id="MU620915">
    <property type="protein sequence ID" value="KAI8580018.1"/>
    <property type="molecule type" value="Genomic_DNA"/>
</dbReference>